<evidence type="ECO:0000313" key="3">
    <source>
        <dbReference type="EMBL" id="CAI3550313.1"/>
    </source>
</evidence>
<feature type="transmembrane region" description="Helical" evidence="1">
    <location>
        <begin position="457"/>
        <end position="477"/>
    </location>
</feature>
<dbReference type="EMBL" id="CAMTCP010000099">
    <property type="protein sequence ID" value="CAI3550313.1"/>
    <property type="molecule type" value="Genomic_DNA"/>
</dbReference>
<gene>
    <name evidence="3" type="ORF">CNEO2_180014</name>
    <name evidence="2" type="ORF">CNEO_10250</name>
</gene>
<dbReference type="Proteomes" id="UP000789738">
    <property type="component" value="Unassembled WGS sequence"/>
</dbReference>
<protein>
    <submittedName>
        <fullName evidence="2">TrbL/VirB6 plasmid conjugal transfer protein</fullName>
    </submittedName>
</protein>
<evidence type="ECO:0000256" key="1">
    <source>
        <dbReference type="SAM" id="Phobius"/>
    </source>
</evidence>
<reference evidence="2" key="1">
    <citation type="submission" date="2021-10" db="EMBL/GenBank/DDBJ databases">
        <authorList>
            <person name="Mesa V."/>
        </authorList>
    </citation>
    <scope>NUCLEOTIDE SEQUENCE</scope>
    <source>
        <strain evidence="2">CC3_PB</strain>
    </source>
</reference>
<feature type="transmembrane region" description="Helical" evidence="1">
    <location>
        <begin position="202"/>
        <end position="221"/>
    </location>
</feature>
<comment type="caution">
    <text evidence="2">The sequence shown here is derived from an EMBL/GenBank/DDBJ whole genome shotgun (WGS) entry which is preliminary data.</text>
</comment>
<proteinExistence type="predicted"/>
<feature type="transmembrane region" description="Helical" evidence="1">
    <location>
        <begin position="257"/>
        <end position="281"/>
    </location>
</feature>
<dbReference type="Proteomes" id="UP001189143">
    <property type="component" value="Unassembled WGS sequence"/>
</dbReference>
<accession>A0AA86JCL6</accession>
<feature type="transmembrane region" description="Helical" evidence="1">
    <location>
        <begin position="138"/>
        <end position="162"/>
    </location>
</feature>
<sequence>MKRLNKKAILTSSILALIVILCIPKLALANGFIDKICEMIAGVICFLGDGIVWLCDALGGQFDKLIFNYDGDSFNNDFNLLILKGNTISKQILSIYSVIQFLSALVLITVGLWIVVDFTRTADDPRHKAILLDRLKKLVLAIFLINSIPVIIDVMLAINYALTDTFRTISQEFVTSSVDYGKSFLTETFKGLVDEATGSDTIVLAIVYLIAGFINLWLIIFYMIRDLGISFLVILAPFMVCLLPYRMDLLVSWLKEMASNIFTQSIQALIFTIVLAIVAGLSEASDLYSQIFALVAFAMFIPLTATIKKMIGLEGNVGAANSRAGLGAAVMTIALAGKTISGIQNQAGMLHSSNERIKDLKTERDNFEKRESFGSPLPNHNSNLNYRSTDYSSNIAAMGGFEDINSDVGMGMAMASMYGGNKKNQSFNNVDTRNIPRDKNVIQGEINARRKERNKALFSNAVSMLGSGVMAIGASGLGPMGAFAGANVGANIGKMAGDGVGTIANSAASYLSEKGQDAMFGEGIRPDLVSLTQGNKNWDLDNAWGNVVNMNKNRKENWEKIKSDMKFSPLNFANRDEKQQRDFELQKQARQDEMTGLSGEPFRDTEYYENEKDSIMQTQKYIRQGDFAKASRYRLRTSAPTCNLEGVKNLEKDSLNNEALNNKGMLYTDQNSSILFTQDSETGEREILATFEGNPSLSNPTMEEIFFNETEDIVIDDEQRDSYREQAVNVAIQKYGFDSIADKNNEHYNDAKSLIQNEINNQINQHVSRVQNLRKNTGSQTMVINGTVDYQNISTSSNLASQPIGDINIDIPENIESPYSQNIYSNIEVSKVNLLNKQMELLQQQQYTQGLQEGIDSMNNQQLNSSDYDLIL</sequence>
<keyword evidence="1" id="KW-0812">Transmembrane</keyword>
<organism evidence="2 4">
    <name type="scientific">Clostridium neonatale</name>
    <dbReference type="NCBI Taxonomy" id="137838"/>
    <lineage>
        <taxon>Bacteria</taxon>
        <taxon>Bacillati</taxon>
        <taxon>Bacillota</taxon>
        <taxon>Clostridia</taxon>
        <taxon>Eubacteriales</taxon>
        <taxon>Clostridiaceae</taxon>
        <taxon>Clostridium</taxon>
    </lineage>
</organism>
<evidence type="ECO:0000313" key="4">
    <source>
        <dbReference type="Proteomes" id="UP000789738"/>
    </source>
</evidence>
<reference evidence="3" key="2">
    <citation type="submission" date="2022-10" db="EMBL/GenBank/DDBJ databases">
        <authorList>
            <person name="Aires J."/>
            <person name="Mesa V."/>
        </authorList>
    </citation>
    <scope>NUCLEOTIDE SEQUENCE</scope>
    <source>
        <strain evidence="3">Clostridium neonatale JD116</strain>
    </source>
</reference>
<keyword evidence="1" id="KW-1133">Transmembrane helix</keyword>
<dbReference type="RefSeq" id="WP_210886788.1">
    <property type="nucleotide sequence ID" value="NZ_CAKJVE010000001.1"/>
</dbReference>
<feature type="transmembrane region" description="Helical" evidence="1">
    <location>
        <begin position="93"/>
        <end position="116"/>
    </location>
</feature>
<dbReference type="EMBL" id="CAKJVE010000001">
    <property type="protein sequence ID" value="CAG9701727.1"/>
    <property type="molecule type" value="Genomic_DNA"/>
</dbReference>
<name>A0AA86JCL6_9CLOT</name>
<feature type="transmembrane region" description="Helical" evidence="1">
    <location>
        <begin position="287"/>
        <end position="307"/>
    </location>
</feature>
<dbReference type="AlphaFoldDB" id="A0AA86JCL6"/>
<feature type="transmembrane region" description="Helical" evidence="1">
    <location>
        <begin position="227"/>
        <end position="245"/>
    </location>
</feature>
<keyword evidence="1" id="KW-0472">Membrane</keyword>
<evidence type="ECO:0000313" key="2">
    <source>
        <dbReference type="EMBL" id="CAG9701727.1"/>
    </source>
</evidence>